<gene>
    <name evidence="1" type="ORF">SAMN02745216_02542</name>
</gene>
<accession>A0A1M6N7L7</accession>
<organism evidence="1 2">
    <name type="scientific">Desulfatibacillum alkenivorans DSM 16219</name>
    <dbReference type="NCBI Taxonomy" id="1121393"/>
    <lineage>
        <taxon>Bacteria</taxon>
        <taxon>Pseudomonadati</taxon>
        <taxon>Thermodesulfobacteriota</taxon>
        <taxon>Desulfobacteria</taxon>
        <taxon>Desulfobacterales</taxon>
        <taxon>Desulfatibacillaceae</taxon>
        <taxon>Desulfatibacillum</taxon>
    </lineage>
</organism>
<evidence type="ECO:0000313" key="1">
    <source>
        <dbReference type="EMBL" id="SHJ91681.1"/>
    </source>
</evidence>
<proteinExistence type="predicted"/>
<sequence>MGLCGDNTENRKQNEKFHLSVLKMEIIMAFVHWSLLKQQAPLVLYTKSESGGFCSL</sequence>
<name>A0A1M6N7L7_9BACT</name>
<dbReference type="Proteomes" id="UP000183994">
    <property type="component" value="Unassembled WGS sequence"/>
</dbReference>
<dbReference type="AlphaFoldDB" id="A0A1M6N7L7"/>
<keyword evidence="2" id="KW-1185">Reference proteome</keyword>
<evidence type="ECO:0000313" key="2">
    <source>
        <dbReference type="Proteomes" id="UP000183994"/>
    </source>
</evidence>
<protein>
    <submittedName>
        <fullName evidence="1">Uncharacterized protein</fullName>
    </submittedName>
</protein>
<reference evidence="2" key="1">
    <citation type="submission" date="2016-11" db="EMBL/GenBank/DDBJ databases">
        <authorList>
            <person name="Varghese N."/>
            <person name="Submissions S."/>
        </authorList>
    </citation>
    <scope>NUCLEOTIDE SEQUENCE [LARGE SCALE GENOMIC DNA]</scope>
    <source>
        <strain evidence="2">DSM 16219</strain>
    </source>
</reference>
<dbReference type="EMBL" id="FQZU01000014">
    <property type="protein sequence ID" value="SHJ91681.1"/>
    <property type="molecule type" value="Genomic_DNA"/>
</dbReference>